<dbReference type="STRING" id="937334.SAMN05444406_11712"/>
<sequence>MKWYRLVFKQEQPIHIGALKWGVMNETEIFIPGWTMWGALTSQFLKFKFGRVRDKEENEGKVEYPPEVESCDIERFKKFFECITNFYPALRRIEKEDESRLFEPLFPHYKRGIFHLGGYSEERFRFEFVDTFVSTAVEPLSRGAKDESLHEIEYILPQSNVEQLYWVGLLGFEEEQLQETESFLKELLEIYVGGDSRYGFGRLTLTGIECLNDEDEEGKSEDRQKSGELAEWGLDKNGCLCRDENDDNLVLRQFLECSPEIKFEGEIKLIADFDFAQNIPRAQEAKYYINVGSKVKITDVLSSDEELRKYRLFKGKFIRIKT</sequence>
<gene>
    <name evidence="1" type="ORF">SAMN05444406_11712</name>
</gene>
<protein>
    <submittedName>
        <fullName evidence="1">Uncharacterized protein</fullName>
    </submittedName>
</protein>
<proteinExistence type="predicted"/>
<keyword evidence="2" id="KW-1185">Reference proteome</keyword>
<dbReference type="EMBL" id="FOXR01000017">
    <property type="protein sequence ID" value="SFQ19374.1"/>
    <property type="molecule type" value="Genomic_DNA"/>
</dbReference>
<reference evidence="1 2" key="1">
    <citation type="submission" date="2016-10" db="EMBL/GenBank/DDBJ databases">
        <authorList>
            <person name="de Groot N.N."/>
        </authorList>
    </citation>
    <scope>NUCLEOTIDE SEQUENCE [LARGE SCALE GENOMIC DNA]</scope>
    <source>
        <strain evidence="1 2">DSM 20678</strain>
    </source>
</reference>
<evidence type="ECO:0000313" key="1">
    <source>
        <dbReference type="EMBL" id="SFQ19374.1"/>
    </source>
</evidence>
<dbReference type="AlphaFoldDB" id="A0A1I5WHX7"/>
<name>A0A1I5WHX7_9FIRM</name>
<dbReference type="OrthoDB" id="12362at2"/>
<dbReference type="Proteomes" id="UP000198577">
    <property type="component" value="Unassembled WGS sequence"/>
</dbReference>
<accession>A0A1I5WHX7</accession>
<dbReference type="RefSeq" id="WP_092282401.1">
    <property type="nucleotide sequence ID" value="NZ_FOXR01000017.1"/>
</dbReference>
<organism evidence="1 2">
    <name type="scientific">Caldicoprobacter faecalis</name>
    <dbReference type="NCBI Taxonomy" id="937334"/>
    <lineage>
        <taxon>Bacteria</taxon>
        <taxon>Bacillati</taxon>
        <taxon>Bacillota</taxon>
        <taxon>Clostridia</taxon>
        <taxon>Caldicoprobacterales</taxon>
        <taxon>Caldicoprobacteraceae</taxon>
        <taxon>Caldicoprobacter</taxon>
    </lineage>
</organism>
<evidence type="ECO:0000313" key="2">
    <source>
        <dbReference type="Proteomes" id="UP000198577"/>
    </source>
</evidence>